<dbReference type="Gene3D" id="2.150.10.10">
    <property type="entry name" value="Serralysin-like metalloprotease, C-terminal"/>
    <property type="match status" value="1"/>
</dbReference>
<sequence>MLVLRGLFILAQAPQQFSFQGVARKADGQVAANATISVRTTVHSETAGGTTVYQETHTSQTNTIGIFNIQIGGGTVVSGKFADISWKTFPYFLQLEMDPLGGTTYSDLGTTQMLSVPYAIQAAEATKWNDGFPVVQKDGFGPDIDPNDPDVLNDPDAKKYFLPIIGDGNRLIWYPLKGAFRAGESLGGKWEEPKIGTKSVAFGGNTEATGDFGFAMGLVSSASGLLSTAFGQNAVASGSNSVAIGLDVNASGPSSTAFGIGVLSRFRGQFAAGMFNDSPDVADPASMKPTDIVFQIGNGTANNDRKSGLTMLRNGNLGVGGNVVTPEFPLDVGGRMRIKHNGATSGIYFNNSQNVADGFMGMKTDAQIGFFINGAWRFYVDNAGNGALGGTLTQFSDRRLKRDFSSLSASLRKLAGLKGYHYYWKDQDKDQSLQTGLIAQEVEVLFPELVKTDDKGFKSLNYTGLIPHLIESVKQLAHQNAKLEAENAAFKADSKDIHDQLTMIESRLDKILVQPSGITAR</sequence>
<evidence type="ECO:0000313" key="3">
    <source>
        <dbReference type="Proteomes" id="UP000600214"/>
    </source>
</evidence>
<feature type="domain" description="Peptidase S74" evidence="1">
    <location>
        <begin position="396"/>
        <end position="487"/>
    </location>
</feature>
<accession>A0ABQ1ZA28</accession>
<dbReference type="Pfam" id="PF13884">
    <property type="entry name" value="Peptidase_S74"/>
    <property type="match status" value="1"/>
</dbReference>
<dbReference type="Proteomes" id="UP000600214">
    <property type="component" value="Unassembled WGS sequence"/>
</dbReference>
<dbReference type="SUPFAM" id="SSF101967">
    <property type="entry name" value="Adhesin YadA, collagen-binding domain"/>
    <property type="match status" value="1"/>
</dbReference>
<dbReference type="EMBL" id="BMIA01000008">
    <property type="protein sequence ID" value="GGH55189.1"/>
    <property type="molecule type" value="Genomic_DNA"/>
</dbReference>
<organism evidence="2 3">
    <name type="scientific">Dyadobacter endophyticus</name>
    <dbReference type="NCBI Taxonomy" id="1749036"/>
    <lineage>
        <taxon>Bacteria</taxon>
        <taxon>Pseudomonadati</taxon>
        <taxon>Bacteroidota</taxon>
        <taxon>Cytophagia</taxon>
        <taxon>Cytophagales</taxon>
        <taxon>Spirosomataceae</taxon>
        <taxon>Dyadobacter</taxon>
    </lineage>
</organism>
<dbReference type="CDD" id="cd12820">
    <property type="entry name" value="LbR_YadA-like"/>
    <property type="match status" value="1"/>
</dbReference>
<gene>
    <name evidence="2" type="ORF">GCM10007423_62440</name>
</gene>
<evidence type="ECO:0000313" key="2">
    <source>
        <dbReference type="EMBL" id="GGH55189.1"/>
    </source>
</evidence>
<dbReference type="InterPro" id="IPR030392">
    <property type="entry name" value="S74_ICA"/>
</dbReference>
<proteinExistence type="predicted"/>
<protein>
    <recommendedName>
        <fullName evidence="1">Peptidase S74 domain-containing protein</fullName>
    </recommendedName>
</protein>
<reference evidence="3" key="1">
    <citation type="journal article" date="2019" name="Int. J. Syst. Evol. Microbiol.">
        <title>The Global Catalogue of Microorganisms (GCM) 10K type strain sequencing project: providing services to taxonomists for standard genome sequencing and annotation.</title>
        <authorList>
            <consortium name="The Broad Institute Genomics Platform"/>
            <consortium name="The Broad Institute Genome Sequencing Center for Infectious Disease"/>
            <person name="Wu L."/>
            <person name="Ma J."/>
        </authorList>
    </citation>
    <scope>NUCLEOTIDE SEQUENCE [LARGE SCALE GENOMIC DNA]</scope>
    <source>
        <strain evidence="3">CGMCC 1.15288</strain>
    </source>
</reference>
<keyword evidence="3" id="KW-1185">Reference proteome</keyword>
<evidence type="ECO:0000259" key="1">
    <source>
        <dbReference type="PROSITE" id="PS51688"/>
    </source>
</evidence>
<dbReference type="InterPro" id="IPR011049">
    <property type="entry name" value="Serralysin-like_metalloprot_C"/>
</dbReference>
<dbReference type="PROSITE" id="PS51688">
    <property type="entry name" value="ICA"/>
    <property type="match status" value="1"/>
</dbReference>
<dbReference type="InterPro" id="IPR008640">
    <property type="entry name" value="Adhesin_Head_dom"/>
</dbReference>
<dbReference type="Pfam" id="PF05658">
    <property type="entry name" value="YadA_head"/>
    <property type="match status" value="2"/>
</dbReference>
<name>A0ABQ1ZA28_9BACT</name>
<comment type="caution">
    <text evidence="2">The sequence shown here is derived from an EMBL/GenBank/DDBJ whole genome shotgun (WGS) entry which is preliminary data.</text>
</comment>